<name>A0ABY7F9A2_MYAAR</name>
<dbReference type="PANTHER" id="PTHR11616">
    <property type="entry name" value="SODIUM/CHLORIDE DEPENDENT TRANSPORTER"/>
    <property type="match status" value="1"/>
</dbReference>
<sequence length="121" mass="13855">MLITVVFDSMFAMFETVTSFLIDTFPRQLVTRRVMINIVIGLLYFLSGLPLTMNGGIYAFQLADWYFPAFALLVGSFLEIVAVCWVYGTDRFANDIRMMTGREVSVALRVMWTILIPFFVV</sequence>
<evidence type="ECO:0000256" key="3">
    <source>
        <dbReference type="ARBA" id="ARBA00022692"/>
    </source>
</evidence>
<evidence type="ECO:0000313" key="7">
    <source>
        <dbReference type="EMBL" id="WAR17739.1"/>
    </source>
</evidence>
<evidence type="ECO:0000256" key="2">
    <source>
        <dbReference type="ARBA" id="ARBA00022448"/>
    </source>
</evidence>
<accession>A0ABY7F9A2</accession>
<feature type="transmembrane region" description="Helical" evidence="6">
    <location>
        <begin position="65"/>
        <end position="88"/>
    </location>
</feature>
<dbReference type="EMBL" id="CP111021">
    <property type="protein sequence ID" value="WAR17739.1"/>
    <property type="molecule type" value="Genomic_DNA"/>
</dbReference>
<evidence type="ECO:0000256" key="1">
    <source>
        <dbReference type="ARBA" id="ARBA00004141"/>
    </source>
</evidence>
<keyword evidence="3 6" id="KW-0812">Transmembrane</keyword>
<dbReference type="Pfam" id="PF00209">
    <property type="entry name" value="SNF"/>
    <property type="match status" value="1"/>
</dbReference>
<proteinExistence type="predicted"/>
<keyword evidence="5 6" id="KW-0472">Membrane</keyword>
<dbReference type="SUPFAM" id="SSF161070">
    <property type="entry name" value="SNF-like"/>
    <property type="match status" value="1"/>
</dbReference>
<dbReference type="PROSITE" id="PS50267">
    <property type="entry name" value="NA_NEUROTRAN_SYMP_3"/>
    <property type="match status" value="1"/>
</dbReference>
<dbReference type="PANTHER" id="PTHR11616:SF240">
    <property type="entry name" value="BLOATED TUBULES, ISOFORM B-RELATED"/>
    <property type="match status" value="1"/>
</dbReference>
<evidence type="ECO:0000256" key="6">
    <source>
        <dbReference type="SAM" id="Phobius"/>
    </source>
</evidence>
<evidence type="ECO:0000313" key="8">
    <source>
        <dbReference type="Proteomes" id="UP001164746"/>
    </source>
</evidence>
<dbReference type="InterPro" id="IPR000175">
    <property type="entry name" value="Na/ntran_symport"/>
</dbReference>
<gene>
    <name evidence="7" type="ORF">MAR_032333</name>
</gene>
<evidence type="ECO:0000256" key="5">
    <source>
        <dbReference type="ARBA" id="ARBA00023136"/>
    </source>
</evidence>
<keyword evidence="8" id="KW-1185">Reference proteome</keyword>
<dbReference type="Proteomes" id="UP001164746">
    <property type="component" value="Chromosome 10"/>
</dbReference>
<comment type="subcellular location">
    <subcellularLocation>
        <location evidence="1">Membrane</location>
        <topology evidence="1">Multi-pass membrane protein</topology>
    </subcellularLocation>
</comment>
<dbReference type="InterPro" id="IPR037272">
    <property type="entry name" value="SNS_sf"/>
</dbReference>
<feature type="transmembrane region" description="Helical" evidence="6">
    <location>
        <begin position="34"/>
        <end position="53"/>
    </location>
</feature>
<feature type="non-terminal residue" evidence="7">
    <location>
        <position position="121"/>
    </location>
</feature>
<keyword evidence="2" id="KW-0813">Transport</keyword>
<reference evidence="7" key="1">
    <citation type="submission" date="2022-11" db="EMBL/GenBank/DDBJ databases">
        <title>Centuries of genome instability and evolution in soft-shell clam transmissible cancer (bioRxiv).</title>
        <authorList>
            <person name="Hart S.F.M."/>
            <person name="Yonemitsu M.A."/>
            <person name="Giersch R.M."/>
            <person name="Beal B.F."/>
            <person name="Arriagada G."/>
            <person name="Davis B.W."/>
            <person name="Ostrander E.A."/>
            <person name="Goff S.P."/>
            <person name="Metzger M.J."/>
        </authorList>
    </citation>
    <scope>NUCLEOTIDE SEQUENCE</scope>
    <source>
        <strain evidence="7">MELC-2E11</strain>
        <tissue evidence="7">Siphon/mantle</tissue>
    </source>
</reference>
<organism evidence="7 8">
    <name type="scientific">Mya arenaria</name>
    <name type="common">Soft-shell clam</name>
    <dbReference type="NCBI Taxonomy" id="6604"/>
    <lineage>
        <taxon>Eukaryota</taxon>
        <taxon>Metazoa</taxon>
        <taxon>Spiralia</taxon>
        <taxon>Lophotrochozoa</taxon>
        <taxon>Mollusca</taxon>
        <taxon>Bivalvia</taxon>
        <taxon>Autobranchia</taxon>
        <taxon>Heteroconchia</taxon>
        <taxon>Euheterodonta</taxon>
        <taxon>Imparidentia</taxon>
        <taxon>Neoheterodontei</taxon>
        <taxon>Myida</taxon>
        <taxon>Myoidea</taxon>
        <taxon>Myidae</taxon>
        <taxon>Mya</taxon>
    </lineage>
</organism>
<protein>
    <submittedName>
        <fullName evidence="7">SC6A5-like protein</fullName>
    </submittedName>
</protein>
<evidence type="ECO:0000256" key="4">
    <source>
        <dbReference type="ARBA" id="ARBA00022989"/>
    </source>
</evidence>
<keyword evidence="4 6" id="KW-1133">Transmembrane helix</keyword>